<sequence>MTSEGSIKFLFEICFGRLRFSTKQKVPSLRNTSAAVRSKLPMITKSYSIAKAMGCCNCFGFIRRPKRQSAKTSANNNLSEELLLDADIEDDDVSYDGEATNSSNGDDSEVPTRAKRSEEILNFRAENGMICRQFPVKETHQVIRTEDENGRKMLNEYVREYKIGSGSYGKVVLYQNLVDGNHYAIKAFHKSHLLKLRVAPSETAMTDVLREVLIMKMVEHPNIVNLIEVIDAPESDHFYMVLEYVEGKWVCEGTGPACGLGEETARKYMRDIVSGLTYLHAHKIVHGDIKPDNLLVTRHGTVKIGDFSVSQAFEDDNDELRRSPGTPVFTAPECCLGLTYHGKAADTWAVGVTLYCMILGQYPFLGDTLQDTYDKIVNNPLVLPDDMNPQLRNLLEGLLCKDPKMRLTLREVAEHSWVIGEYGPIPEYLCWCKRKNLEGEDSDRSNILA</sequence>
<keyword evidence="2" id="KW-1185">Reference proteome</keyword>
<evidence type="ECO:0000313" key="1">
    <source>
        <dbReference type="EMBL" id="KAI4334415.1"/>
    </source>
</evidence>
<dbReference type="Proteomes" id="UP000828941">
    <property type="component" value="Chromosome 7"/>
</dbReference>
<name>A0ACB9NI87_BAUVA</name>
<dbReference type="EMBL" id="CM039432">
    <property type="protein sequence ID" value="KAI4334415.1"/>
    <property type="molecule type" value="Genomic_DNA"/>
</dbReference>
<comment type="caution">
    <text evidence="1">The sequence shown here is derived from an EMBL/GenBank/DDBJ whole genome shotgun (WGS) entry which is preliminary data.</text>
</comment>
<protein>
    <submittedName>
        <fullName evidence="1">Uncharacterized protein</fullName>
    </submittedName>
</protein>
<gene>
    <name evidence="1" type="ORF">L6164_019112</name>
</gene>
<reference evidence="1 2" key="1">
    <citation type="journal article" date="2022" name="DNA Res.">
        <title>Chromosomal-level genome assembly of the orchid tree Bauhinia variegata (Leguminosae; Cercidoideae) supports the allotetraploid origin hypothesis of Bauhinia.</title>
        <authorList>
            <person name="Zhong Y."/>
            <person name="Chen Y."/>
            <person name="Zheng D."/>
            <person name="Pang J."/>
            <person name="Liu Y."/>
            <person name="Luo S."/>
            <person name="Meng S."/>
            <person name="Qian L."/>
            <person name="Wei D."/>
            <person name="Dai S."/>
            <person name="Zhou R."/>
        </authorList>
    </citation>
    <scope>NUCLEOTIDE SEQUENCE [LARGE SCALE GENOMIC DNA]</scope>
    <source>
        <strain evidence="1">BV-YZ2020</strain>
    </source>
</reference>
<organism evidence="1 2">
    <name type="scientific">Bauhinia variegata</name>
    <name type="common">Purple orchid tree</name>
    <name type="synonym">Phanera variegata</name>
    <dbReference type="NCBI Taxonomy" id="167791"/>
    <lineage>
        <taxon>Eukaryota</taxon>
        <taxon>Viridiplantae</taxon>
        <taxon>Streptophyta</taxon>
        <taxon>Embryophyta</taxon>
        <taxon>Tracheophyta</taxon>
        <taxon>Spermatophyta</taxon>
        <taxon>Magnoliopsida</taxon>
        <taxon>eudicotyledons</taxon>
        <taxon>Gunneridae</taxon>
        <taxon>Pentapetalae</taxon>
        <taxon>rosids</taxon>
        <taxon>fabids</taxon>
        <taxon>Fabales</taxon>
        <taxon>Fabaceae</taxon>
        <taxon>Cercidoideae</taxon>
        <taxon>Cercideae</taxon>
        <taxon>Bauhiniinae</taxon>
        <taxon>Bauhinia</taxon>
    </lineage>
</organism>
<proteinExistence type="predicted"/>
<accession>A0ACB9NI87</accession>
<evidence type="ECO:0000313" key="2">
    <source>
        <dbReference type="Proteomes" id="UP000828941"/>
    </source>
</evidence>